<reference evidence="3" key="1">
    <citation type="submission" date="2023-03" db="EMBL/GenBank/DDBJ databases">
        <title>Draft genome sequence of a Mycolicibacterium mageritense strain H4_3_1 isolated from a hybrid biological-inorganic system reactor.</title>
        <authorList>
            <person name="Feng X."/>
            <person name="Kazama D."/>
            <person name="Sato K."/>
            <person name="Kobayashi H."/>
        </authorList>
    </citation>
    <scope>NUCLEOTIDE SEQUENCE</scope>
    <source>
        <strain evidence="3">H4_3_1</strain>
    </source>
</reference>
<organism evidence="3 4">
    <name type="scientific">Mycolicibacterium mageritense</name>
    <name type="common">Mycobacterium mageritense</name>
    <dbReference type="NCBI Taxonomy" id="53462"/>
    <lineage>
        <taxon>Bacteria</taxon>
        <taxon>Bacillati</taxon>
        <taxon>Actinomycetota</taxon>
        <taxon>Actinomycetes</taxon>
        <taxon>Mycobacteriales</taxon>
        <taxon>Mycobacteriaceae</taxon>
        <taxon>Mycolicibacterium</taxon>
    </lineage>
</organism>
<feature type="transmembrane region" description="Helical" evidence="1">
    <location>
        <begin position="107"/>
        <end position="128"/>
    </location>
</feature>
<feature type="transmembrane region" description="Helical" evidence="1">
    <location>
        <begin position="74"/>
        <end position="95"/>
    </location>
</feature>
<proteinExistence type="predicted"/>
<sequence length="580" mass="61985">MLLVWAVALGWWSRLGVPRPEYDGDWRLPRAHRWGVTLPDRIPGAVTVVAVLLAIAVIFSVLRRRRDRPGLPMAWTAGVVLVSLIYFSLGIPAFYRTVMDNYPVTAAVPAAVAAWALCVVAVVATLFAAPSIAQLTHGRLRLLGVGAAVAVVAASTVTVVAVRAGDDGRRVDATTVAADAIPEAPVALGRHAFTVTVPNAFDRGKNISKGYDIAPAGAGFVVYQAHRITAYGVDGAERWHYMRTDSGNVFVSGMRVFDDGETVLAFVGSATDDFRLIGLDAITGEQLWASTDKRFMEAARGFSGRSLPGPYVVYTADKAQLWTGFDTRTGRETWTVPEPHAECDRREPAVTAAGLVVVAECPSGDGTEGFWLTSLDPRTGEIMWDTTVLKGVPQPDERPVEGYASASVTAANRNAVVVEFDGFGVPQTPLYANLADRTTVPLQNGGYVAESQGTSGDFIMWQARADTADELTLIAPDGNPRCRVTGEVNVGITALPRQHVVFSPAYVTMQTGFVVSDVGAGQNQSSLRVFDSSTCAQMERVPVDGEVYGLVSAPGMVLVVRREGLQLEGTAVQIDGYRAA</sequence>
<keyword evidence="1" id="KW-0472">Membrane</keyword>
<dbReference type="InterPro" id="IPR011047">
    <property type="entry name" value="Quinoprotein_ADH-like_sf"/>
</dbReference>
<dbReference type="InterPro" id="IPR002372">
    <property type="entry name" value="PQQ_rpt_dom"/>
</dbReference>
<evidence type="ECO:0000256" key="1">
    <source>
        <dbReference type="SAM" id="Phobius"/>
    </source>
</evidence>
<dbReference type="SUPFAM" id="SSF50998">
    <property type="entry name" value="Quinoprotein alcohol dehydrogenase-like"/>
    <property type="match status" value="1"/>
</dbReference>
<dbReference type="SMART" id="SM00564">
    <property type="entry name" value="PQQ"/>
    <property type="match status" value="3"/>
</dbReference>
<dbReference type="Proteomes" id="UP001241092">
    <property type="component" value="Chromosome"/>
</dbReference>
<evidence type="ECO:0000259" key="2">
    <source>
        <dbReference type="Pfam" id="PF13360"/>
    </source>
</evidence>
<feature type="transmembrane region" description="Helical" evidence="1">
    <location>
        <begin position="42"/>
        <end position="62"/>
    </location>
</feature>
<protein>
    <recommendedName>
        <fullName evidence="2">Pyrrolo-quinoline quinone repeat domain-containing protein</fullName>
    </recommendedName>
</protein>
<keyword evidence="1" id="KW-1133">Transmembrane helix</keyword>
<accession>A0AAI8TWE9</accession>
<evidence type="ECO:0000313" key="4">
    <source>
        <dbReference type="Proteomes" id="UP001241092"/>
    </source>
</evidence>
<dbReference type="Pfam" id="PF13360">
    <property type="entry name" value="PQQ_2"/>
    <property type="match status" value="1"/>
</dbReference>
<evidence type="ECO:0000313" key="3">
    <source>
        <dbReference type="EMBL" id="BDY30180.1"/>
    </source>
</evidence>
<name>A0AAI8TWE9_MYCME</name>
<feature type="transmembrane region" description="Helical" evidence="1">
    <location>
        <begin position="140"/>
        <end position="162"/>
    </location>
</feature>
<gene>
    <name evidence="3" type="ORF">hbim_04123</name>
</gene>
<dbReference type="InterPro" id="IPR018391">
    <property type="entry name" value="PQQ_b-propeller_rpt"/>
</dbReference>
<dbReference type="EMBL" id="AP027452">
    <property type="protein sequence ID" value="BDY30180.1"/>
    <property type="molecule type" value="Genomic_DNA"/>
</dbReference>
<dbReference type="Gene3D" id="2.130.10.10">
    <property type="entry name" value="YVTN repeat-like/Quinoprotein amine dehydrogenase"/>
    <property type="match status" value="1"/>
</dbReference>
<dbReference type="InterPro" id="IPR015943">
    <property type="entry name" value="WD40/YVTN_repeat-like_dom_sf"/>
</dbReference>
<dbReference type="AlphaFoldDB" id="A0AAI8TWE9"/>
<keyword evidence="1" id="KW-0812">Transmembrane</keyword>
<feature type="domain" description="Pyrrolo-quinoline quinone repeat" evidence="2">
    <location>
        <begin position="227"/>
        <end position="390"/>
    </location>
</feature>